<evidence type="ECO:0000259" key="2">
    <source>
        <dbReference type="Pfam" id="PF04773"/>
    </source>
</evidence>
<evidence type="ECO:0000259" key="3">
    <source>
        <dbReference type="Pfam" id="PF16344"/>
    </source>
</evidence>
<proteinExistence type="predicted"/>
<dbReference type="InterPro" id="IPR012373">
    <property type="entry name" value="Ferrdict_sens_TM"/>
</dbReference>
<feature type="transmembrane region" description="Helical" evidence="1">
    <location>
        <begin position="80"/>
        <end position="100"/>
    </location>
</feature>
<dbReference type="Gene3D" id="3.55.50.30">
    <property type="match status" value="1"/>
</dbReference>
<accession>A0ABV8PGK9</accession>
<feature type="domain" description="FecR protein" evidence="2">
    <location>
        <begin position="166"/>
        <end position="260"/>
    </location>
</feature>
<protein>
    <submittedName>
        <fullName evidence="4">FecR family protein</fullName>
    </submittedName>
</protein>
<dbReference type="PANTHER" id="PTHR30273">
    <property type="entry name" value="PERIPLASMIC SIGNAL SENSOR AND SIGMA FACTOR ACTIVATOR FECR-RELATED"/>
    <property type="match status" value="1"/>
</dbReference>
<dbReference type="RefSeq" id="WP_379762550.1">
    <property type="nucleotide sequence ID" value="NZ_JBHSCL010000003.1"/>
</dbReference>
<keyword evidence="1" id="KW-1133">Transmembrane helix</keyword>
<keyword evidence="1" id="KW-0472">Membrane</keyword>
<dbReference type="EMBL" id="JBHSCL010000003">
    <property type="protein sequence ID" value="MFC4219138.1"/>
    <property type="molecule type" value="Genomic_DNA"/>
</dbReference>
<dbReference type="InterPro" id="IPR032508">
    <property type="entry name" value="FecR_C"/>
</dbReference>
<evidence type="ECO:0000256" key="1">
    <source>
        <dbReference type="SAM" id="Phobius"/>
    </source>
</evidence>
<keyword evidence="5" id="KW-1185">Reference proteome</keyword>
<feature type="domain" description="Protein FecR C-terminal" evidence="3">
    <location>
        <begin position="307"/>
        <end position="374"/>
    </location>
</feature>
<sequence>MKYLNKKQAKSLFKKYLKGQCTPEEEELLESFLQSYQDDSNIWSDLDFNEAIKERVWEKLKNQAVPERKSTVRKIYSGSWIKYAAVVIGLTVALISYFNYNDIDGELLKIDEEMIVLQTGDGKNNLNENAAGEITNESGKVIASQRKGVLSYKKDSTLKELVYNEIKVPRGKTFKLILSDGTWVHLNAGTSLRFPVNFLPDANREVFLLGEAYFEVARDEQSPFIVQANDMEVEVLGTHFNVSSYEGSNHHTVLVEGSVQVNNKIAKTLNFEPLVIKPGQKASLVPEGLNINEVDVKDYIGWTQDLLIFNDDSFTEIIQKIERRYNVEVENNYSELNDSRFHGKFSEESIIDLMNTFKESANFDYLINDGKIIINKKENAYGDMNKN</sequence>
<reference evidence="5" key="1">
    <citation type="journal article" date="2019" name="Int. J. Syst. Evol. Microbiol.">
        <title>The Global Catalogue of Microorganisms (GCM) 10K type strain sequencing project: providing services to taxonomists for standard genome sequencing and annotation.</title>
        <authorList>
            <consortium name="The Broad Institute Genomics Platform"/>
            <consortium name="The Broad Institute Genome Sequencing Center for Infectious Disease"/>
            <person name="Wu L."/>
            <person name="Ma J."/>
        </authorList>
    </citation>
    <scope>NUCLEOTIDE SEQUENCE [LARGE SCALE GENOMIC DNA]</scope>
    <source>
        <strain evidence="5">CGMCC 1.15774</strain>
    </source>
</reference>
<comment type="caution">
    <text evidence="4">The sequence shown here is derived from an EMBL/GenBank/DDBJ whole genome shotgun (WGS) entry which is preliminary data.</text>
</comment>
<name>A0ABV8PGK9_9FLAO</name>
<dbReference type="PANTHER" id="PTHR30273:SF2">
    <property type="entry name" value="PROTEIN FECR"/>
    <property type="match status" value="1"/>
</dbReference>
<organism evidence="4 5">
    <name type="scientific">Flagellimonas marina</name>
    <dbReference type="NCBI Taxonomy" id="1775168"/>
    <lineage>
        <taxon>Bacteria</taxon>
        <taxon>Pseudomonadati</taxon>
        <taxon>Bacteroidota</taxon>
        <taxon>Flavobacteriia</taxon>
        <taxon>Flavobacteriales</taxon>
        <taxon>Flavobacteriaceae</taxon>
        <taxon>Flagellimonas</taxon>
    </lineage>
</organism>
<gene>
    <name evidence="4" type="ORF">ACFOWS_03290</name>
</gene>
<dbReference type="Pfam" id="PF16344">
    <property type="entry name" value="FecR_C"/>
    <property type="match status" value="1"/>
</dbReference>
<evidence type="ECO:0000313" key="4">
    <source>
        <dbReference type="EMBL" id="MFC4219138.1"/>
    </source>
</evidence>
<keyword evidence="1" id="KW-0812">Transmembrane</keyword>
<dbReference type="Pfam" id="PF04773">
    <property type="entry name" value="FecR"/>
    <property type="match status" value="1"/>
</dbReference>
<evidence type="ECO:0000313" key="5">
    <source>
        <dbReference type="Proteomes" id="UP001595841"/>
    </source>
</evidence>
<dbReference type="Gene3D" id="2.60.120.1440">
    <property type="match status" value="1"/>
</dbReference>
<dbReference type="InterPro" id="IPR006860">
    <property type="entry name" value="FecR"/>
</dbReference>
<dbReference type="Proteomes" id="UP001595841">
    <property type="component" value="Unassembled WGS sequence"/>
</dbReference>